<dbReference type="EMBL" id="MFKU01000015">
    <property type="protein sequence ID" value="OGG48291.1"/>
    <property type="molecule type" value="Genomic_DNA"/>
</dbReference>
<proteinExistence type="predicted"/>
<sequence>MALPPTIPTSFVPHPASSASRRFHMDFVGAFSFVCYVILIGVIVLSISVFLYGRILTSALEKKEADLAKARAAIDATAAQSFVRLHDRLASGKSLLGNHTALSGFFSVIEEILPSTVRFNTMHLSFGEMGAATVDGTGIAKNFNALAAASASLAADGEIKDAIFSHISINKDGSVTFSLSALLEQKLVTFSAPAPVAAPVATTTATTTRTTASSTSNL</sequence>
<protein>
    <recommendedName>
        <fullName evidence="4">PilN domain-containing protein</fullName>
    </recommendedName>
</protein>
<name>A0A1F6CH39_9BACT</name>
<gene>
    <name evidence="2" type="ORF">A2678_00225</name>
</gene>
<keyword evidence="1" id="KW-0812">Transmembrane</keyword>
<feature type="transmembrane region" description="Helical" evidence="1">
    <location>
        <begin position="27"/>
        <end position="53"/>
    </location>
</feature>
<comment type="caution">
    <text evidence="2">The sequence shown here is derived from an EMBL/GenBank/DDBJ whole genome shotgun (WGS) entry which is preliminary data.</text>
</comment>
<keyword evidence="1" id="KW-1133">Transmembrane helix</keyword>
<evidence type="ECO:0000256" key="1">
    <source>
        <dbReference type="SAM" id="Phobius"/>
    </source>
</evidence>
<evidence type="ECO:0000313" key="3">
    <source>
        <dbReference type="Proteomes" id="UP000178815"/>
    </source>
</evidence>
<dbReference type="Proteomes" id="UP000178815">
    <property type="component" value="Unassembled WGS sequence"/>
</dbReference>
<keyword evidence="1" id="KW-0472">Membrane</keyword>
<evidence type="ECO:0008006" key="4">
    <source>
        <dbReference type="Google" id="ProtNLM"/>
    </source>
</evidence>
<reference evidence="2 3" key="1">
    <citation type="journal article" date="2016" name="Nat. Commun.">
        <title>Thousands of microbial genomes shed light on interconnected biogeochemical processes in an aquifer system.</title>
        <authorList>
            <person name="Anantharaman K."/>
            <person name="Brown C.T."/>
            <person name="Hug L.A."/>
            <person name="Sharon I."/>
            <person name="Castelle C.J."/>
            <person name="Probst A.J."/>
            <person name="Thomas B.C."/>
            <person name="Singh A."/>
            <person name="Wilkins M.J."/>
            <person name="Karaoz U."/>
            <person name="Brodie E.L."/>
            <person name="Williams K.H."/>
            <person name="Hubbard S.S."/>
            <person name="Banfield J.F."/>
        </authorList>
    </citation>
    <scope>NUCLEOTIDE SEQUENCE [LARGE SCALE GENOMIC DNA]</scope>
</reference>
<accession>A0A1F6CH39</accession>
<dbReference type="AlphaFoldDB" id="A0A1F6CH39"/>
<evidence type="ECO:0000313" key="2">
    <source>
        <dbReference type="EMBL" id="OGG48291.1"/>
    </source>
</evidence>
<dbReference type="STRING" id="1798481.A2678_00225"/>
<organism evidence="2 3">
    <name type="scientific">Candidatus Kaiserbacteria bacterium RIFCSPHIGHO2_01_FULL_53_31</name>
    <dbReference type="NCBI Taxonomy" id="1798481"/>
    <lineage>
        <taxon>Bacteria</taxon>
        <taxon>Candidatus Kaiseribacteriota</taxon>
    </lineage>
</organism>